<feature type="region of interest" description="Disordered" evidence="1">
    <location>
        <begin position="86"/>
        <end position="106"/>
    </location>
</feature>
<keyword evidence="3" id="KW-1185">Reference proteome</keyword>
<dbReference type="AlphaFoldDB" id="A0A4V6D9S5"/>
<dbReference type="Gramene" id="TKW26766">
    <property type="protein sequence ID" value="TKW26766"/>
    <property type="gene ID" value="SEVIR_3G212300v2"/>
</dbReference>
<dbReference type="EMBL" id="CM016554">
    <property type="protein sequence ID" value="TKW26766.1"/>
    <property type="molecule type" value="Genomic_DNA"/>
</dbReference>
<reference evidence="2" key="1">
    <citation type="submission" date="2019-03" db="EMBL/GenBank/DDBJ databases">
        <title>WGS assembly of Setaria viridis.</title>
        <authorList>
            <person name="Huang P."/>
            <person name="Jenkins J."/>
            <person name="Grimwood J."/>
            <person name="Barry K."/>
            <person name="Healey A."/>
            <person name="Mamidi S."/>
            <person name="Sreedasyam A."/>
            <person name="Shu S."/>
            <person name="Feldman M."/>
            <person name="Wu J."/>
            <person name="Yu Y."/>
            <person name="Chen C."/>
            <person name="Johnson J."/>
            <person name="Rokhsar D."/>
            <person name="Baxter I."/>
            <person name="Schmutz J."/>
            <person name="Brutnell T."/>
            <person name="Kellogg E."/>
        </authorList>
    </citation>
    <scope>NUCLEOTIDE SEQUENCE [LARGE SCALE GENOMIC DNA]</scope>
</reference>
<name>A0A4V6D9S5_SETVI</name>
<proteinExistence type="predicted"/>
<accession>A0A4V6D9S5</accession>
<protein>
    <submittedName>
        <fullName evidence="2">Uncharacterized protein</fullName>
    </submittedName>
</protein>
<evidence type="ECO:0000256" key="1">
    <source>
        <dbReference type="SAM" id="MobiDB-lite"/>
    </source>
</evidence>
<dbReference type="Proteomes" id="UP000298652">
    <property type="component" value="Chromosome 3"/>
</dbReference>
<evidence type="ECO:0000313" key="2">
    <source>
        <dbReference type="EMBL" id="TKW26766.1"/>
    </source>
</evidence>
<sequence length="140" mass="15671">MAIVCAITIFFMKLPFHIAIRCVSFNNLMAAISVIQIGSFYCLMRLFNGKTDALRRSITPGYVLVEWTLLHARLPTRCTESLAAAPRRPSNSAKAGSLKPLSRDSCTGRQSGFWAASSRARLVILQHLLQHVQLRSTWDH</sequence>
<organism evidence="2 3">
    <name type="scientific">Setaria viridis</name>
    <name type="common">Green bristlegrass</name>
    <name type="synonym">Setaria italica subsp. viridis</name>
    <dbReference type="NCBI Taxonomy" id="4556"/>
    <lineage>
        <taxon>Eukaryota</taxon>
        <taxon>Viridiplantae</taxon>
        <taxon>Streptophyta</taxon>
        <taxon>Embryophyta</taxon>
        <taxon>Tracheophyta</taxon>
        <taxon>Spermatophyta</taxon>
        <taxon>Magnoliopsida</taxon>
        <taxon>Liliopsida</taxon>
        <taxon>Poales</taxon>
        <taxon>Poaceae</taxon>
        <taxon>PACMAD clade</taxon>
        <taxon>Panicoideae</taxon>
        <taxon>Panicodae</taxon>
        <taxon>Paniceae</taxon>
        <taxon>Cenchrinae</taxon>
        <taxon>Setaria</taxon>
    </lineage>
</organism>
<gene>
    <name evidence="2" type="ORF">SEVIR_3G212300v2</name>
</gene>
<evidence type="ECO:0000313" key="3">
    <source>
        <dbReference type="Proteomes" id="UP000298652"/>
    </source>
</evidence>